<gene>
    <name evidence="4" type="ORF">PCOR1329_LOCUS69554</name>
</gene>
<keyword evidence="5" id="KW-1185">Reference proteome</keyword>
<evidence type="ECO:0000313" key="4">
    <source>
        <dbReference type="EMBL" id="CAK0888842.1"/>
    </source>
</evidence>
<evidence type="ECO:0000313" key="5">
    <source>
        <dbReference type="Proteomes" id="UP001189429"/>
    </source>
</evidence>
<evidence type="ECO:0000256" key="2">
    <source>
        <dbReference type="SAM" id="MobiDB-lite"/>
    </source>
</evidence>
<feature type="domain" description="CCHC-type" evidence="3">
    <location>
        <begin position="103"/>
        <end position="118"/>
    </location>
</feature>
<feature type="compositionally biased region" description="Basic and acidic residues" evidence="2">
    <location>
        <begin position="68"/>
        <end position="102"/>
    </location>
</feature>
<reference evidence="4" key="1">
    <citation type="submission" date="2023-10" db="EMBL/GenBank/DDBJ databases">
        <authorList>
            <person name="Chen Y."/>
            <person name="Shah S."/>
            <person name="Dougan E. K."/>
            <person name="Thang M."/>
            <person name="Chan C."/>
        </authorList>
    </citation>
    <scope>NUCLEOTIDE SEQUENCE [LARGE SCALE GENOMIC DNA]</scope>
</reference>
<feature type="region of interest" description="Disordered" evidence="2">
    <location>
        <begin position="140"/>
        <end position="161"/>
    </location>
</feature>
<dbReference type="PROSITE" id="PS50158">
    <property type="entry name" value="ZF_CCHC"/>
    <property type="match status" value="1"/>
</dbReference>
<keyword evidence="1" id="KW-0863">Zinc-finger</keyword>
<organism evidence="4 5">
    <name type="scientific">Prorocentrum cordatum</name>
    <dbReference type="NCBI Taxonomy" id="2364126"/>
    <lineage>
        <taxon>Eukaryota</taxon>
        <taxon>Sar</taxon>
        <taxon>Alveolata</taxon>
        <taxon>Dinophyceae</taxon>
        <taxon>Prorocentrales</taxon>
        <taxon>Prorocentraceae</taxon>
        <taxon>Prorocentrum</taxon>
    </lineage>
</organism>
<dbReference type="Gene3D" id="4.10.60.10">
    <property type="entry name" value="Zinc finger, CCHC-type"/>
    <property type="match status" value="1"/>
</dbReference>
<dbReference type="Proteomes" id="UP001189429">
    <property type="component" value="Unassembled WGS sequence"/>
</dbReference>
<evidence type="ECO:0000256" key="1">
    <source>
        <dbReference type="PROSITE-ProRule" id="PRU00047"/>
    </source>
</evidence>
<protein>
    <recommendedName>
        <fullName evidence="3">CCHC-type domain-containing protein</fullName>
    </recommendedName>
</protein>
<accession>A0ABN9WQ68</accession>
<name>A0ABN9WQ68_9DINO</name>
<keyword evidence="1" id="KW-0862">Zinc</keyword>
<dbReference type="EMBL" id="CAUYUJ010019138">
    <property type="protein sequence ID" value="CAK0888842.1"/>
    <property type="molecule type" value="Genomic_DNA"/>
</dbReference>
<sequence length="1145" mass="125107">MKRGVIMSGIENEKLADHLSLNVSRLVTYDDLKTELKTICSSRRRWAAVGSGGDGVVPMQVGATGKGKGKDGKGKGKDGKGKKGDSKGKKGDPKGKDRETRSCHYCGKAGHLAADCRRKKAGEKKGRKFALLTDATQVQPSASTASTALKGGSTGSHSSLAPTIDVSHAAAVPAQTQLQQQRSPPSTSATVHIANIQVAGDADIPTPEEYYWQVGMMYATTQCDALPVTVGDSVQFDWALCDTSSGLTTCPQEFANMTEMLPPQKPPLCESATCDEVMSMGTRAAAAESDGAPLQIEFQVTNVKRAIVGADAFTEGGHVPIPGKDPYILLADGREIKLYRSERTFWLRIRRPVENVAEPMPVNPARPNTELPAMARINQTRKDIIVRVFDDSEKTEGPHTRLAGPGRLIPLVCIDYLFLGDIEGDPLAVLNILEYQSGAIGRDPKSKGAIENADIMVEGMFRTLRASIESRYSVKEDGLAPYQHLKGRAHGGAICEFGETVMYKIQNAAHHKAEIRWGKAVWVGKDRADEHLLATAAGRKTARTIDGRVEDQRWSKSLFNKVECTPWDTRAGPEAAPPPPRRRYITRAIIDRFGPTPVCDDCYGLGHPRTESCRDRTESLPKAKEDKDKQEEGEICLLSLHPPTSNLHQQHRLQRHLLPYMAQGQEEPPAQEQQDGMELGMVEMGWNGTVVTEKPRRKQKVIAGPFVNVATAVLALTCDAIPYDSETDTNKHSLYDRGSTYQNVLGAREKDHMQMEEFQVCDRVPKNFAKGKRVRGKGVDDERYDDDGRVSVRSRFVAMQFAWGARGDTFAGAPPLAAFWLVVSFASSLFSTGVGYDGVLALYDVSAAFFHAYIDEDIYAVPPRGEEPEGSFLKRTVAWCPEDFGIMHDRKHVEILVSTMLSRKIGESNTTKRTITPSSKTIGKDCRESSDELSTEYATTCRSMAPTAFKVAHDRFDIQQAVGYPMRGMVLVVEVDSDWASEPGRSSVDGGFLFIGSHLIDGWSGQQYNHALSSAEAEFTGIVNGSARGTWLRNVMLEMGFEVTLQVNTGSSGAKGIASRLGCGKVRHLETKYLWVQEKAKDRTITMAKIHADVNGADMQTKPMTGPRLLKLLAFLPLRTPSSGRTQAFGVTLAATILGGVQGSA</sequence>
<keyword evidence="1" id="KW-0479">Metal-binding</keyword>
<feature type="region of interest" description="Disordered" evidence="2">
    <location>
        <begin position="50"/>
        <end position="102"/>
    </location>
</feature>
<dbReference type="SMART" id="SM00343">
    <property type="entry name" value="ZnF_C2HC"/>
    <property type="match status" value="1"/>
</dbReference>
<dbReference type="InterPro" id="IPR036875">
    <property type="entry name" value="Znf_CCHC_sf"/>
</dbReference>
<evidence type="ECO:0000259" key="3">
    <source>
        <dbReference type="PROSITE" id="PS50158"/>
    </source>
</evidence>
<dbReference type="SUPFAM" id="SSF57756">
    <property type="entry name" value="Retrovirus zinc finger-like domains"/>
    <property type="match status" value="1"/>
</dbReference>
<dbReference type="InterPro" id="IPR001878">
    <property type="entry name" value="Znf_CCHC"/>
</dbReference>
<feature type="non-terminal residue" evidence="4">
    <location>
        <position position="1145"/>
    </location>
</feature>
<proteinExistence type="predicted"/>
<comment type="caution">
    <text evidence="4">The sequence shown here is derived from an EMBL/GenBank/DDBJ whole genome shotgun (WGS) entry which is preliminary data.</text>
</comment>
<dbReference type="CDD" id="cd09272">
    <property type="entry name" value="RNase_HI_RT_Ty1"/>
    <property type="match status" value="1"/>
</dbReference>
<feature type="region of interest" description="Disordered" evidence="2">
    <location>
        <begin position="611"/>
        <end position="630"/>
    </location>
</feature>